<dbReference type="Proteomes" id="UP000694421">
    <property type="component" value="Unplaced"/>
</dbReference>
<keyword evidence="7" id="KW-0472">Membrane</keyword>
<dbReference type="GO" id="GO:0019430">
    <property type="term" value="P:removal of superoxide radicals"/>
    <property type="evidence" value="ECO:0007669"/>
    <property type="project" value="TreeGrafter"/>
</dbReference>
<evidence type="ECO:0000313" key="9">
    <source>
        <dbReference type="Ensembl" id="ENSSMRP00000020819.1"/>
    </source>
</evidence>
<organism evidence="9 10">
    <name type="scientific">Salvator merianae</name>
    <name type="common">Argentine black and white tegu</name>
    <name type="synonym">Tupinambis merianae</name>
    <dbReference type="NCBI Taxonomy" id="96440"/>
    <lineage>
        <taxon>Eukaryota</taxon>
        <taxon>Metazoa</taxon>
        <taxon>Chordata</taxon>
        <taxon>Craniata</taxon>
        <taxon>Vertebrata</taxon>
        <taxon>Euteleostomi</taxon>
        <taxon>Lepidosauria</taxon>
        <taxon>Squamata</taxon>
        <taxon>Bifurcata</taxon>
        <taxon>Unidentata</taxon>
        <taxon>Episquamata</taxon>
        <taxon>Laterata</taxon>
        <taxon>Teiioidea</taxon>
        <taxon>Teiidae</taxon>
        <taxon>Salvator</taxon>
    </lineage>
</organism>
<evidence type="ECO:0000256" key="2">
    <source>
        <dbReference type="ARBA" id="ARBA00013017"/>
    </source>
</evidence>
<sequence length="110" mass="11976">MPSGNAYIGKLAPDLKAAAVMADGQFKDIKHSDNKGKYMVLFFCLLAFIFICPTEIFTFMSGAFVHSHFCHLACVNTPKKQGVVTCRLPSVSDTKHATSVHQLSVHSADS</sequence>
<evidence type="ECO:0000259" key="8">
    <source>
        <dbReference type="Pfam" id="PF00578"/>
    </source>
</evidence>
<keyword evidence="4" id="KW-1015">Disulfide bond</keyword>
<keyword evidence="5" id="KW-0676">Redox-active center</keyword>
<evidence type="ECO:0000256" key="6">
    <source>
        <dbReference type="ARBA" id="ARBA00049091"/>
    </source>
</evidence>
<keyword evidence="3" id="KW-0560">Oxidoreductase</keyword>
<evidence type="ECO:0000256" key="3">
    <source>
        <dbReference type="ARBA" id="ARBA00023002"/>
    </source>
</evidence>
<keyword evidence="10" id="KW-1185">Reference proteome</keyword>
<evidence type="ECO:0000313" key="10">
    <source>
        <dbReference type="Proteomes" id="UP000694421"/>
    </source>
</evidence>
<proteinExistence type="inferred from homology"/>
<protein>
    <recommendedName>
        <fullName evidence="2">thioredoxin-dependent peroxiredoxin</fullName>
        <ecNumber evidence="2">1.11.1.24</ecNumber>
    </recommendedName>
</protein>
<dbReference type="GO" id="GO:0005829">
    <property type="term" value="C:cytosol"/>
    <property type="evidence" value="ECO:0007669"/>
    <property type="project" value="TreeGrafter"/>
</dbReference>
<dbReference type="PANTHER" id="PTHR10681:SF111">
    <property type="entry name" value="PEROXIREDOXIN-1"/>
    <property type="match status" value="1"/>
</dbReference>
<dbReference type="GeneTree" id="ENSGT00940000154277"/>
<dbReference type="InterPro" id="IPR000866">
    <property type="entry name" value="AhpC/TSA"/>
</dbReference>
<feature type="transmembrane region" description="Helical" evidence="7">
    <location>
        <begin position="40"/>
        <end position="65"/>
    </location>
</feature>
<evidence type="ECO:0000256" key="4">
    <source>
        <dbReference type="ARBA" id="ARBA00023157"/>
    </source>
</evidence>
<keyword evidence="7" id="KW-1133">Transmembrane helix</keyword>
<reference evidence="9" key="2">
    <citation type="submission" date="2025-09" db="UniProtKB">
        <authorList>
            <consortium name="Ensembl"/>
        </authorList>
    </citation>
    <scope>IDENTIFICATION</scope>
</reference>
<evidence type="ECO:0000256" key="1">
    <source>
        <dbReference type="ARBA" id="ARBA00009796"/>
    </source>
</evidence>
<dbReference type="Pfam" id="PF00578">
    <property type="entry name" value="AhpC-TSA"/>
    <property type="match status" value="1"/>
</dbReference>
<dbReference type="AlphaFoldDB" id="A0A8D0CDN2"/>
<reference evidence="9" key="1">
    <citation type="submission" date="2025-08" db="UniProtKB">
        <authorList>
            <consortium name="Ensembl"/>
        </authorList>
    </citation>
    <scope>IDENTIFICATION</scope>
</reference>
<comment type="similarity">
    <text evidence="1">Belongs to the peroxiredoxin family. AhpC/Prx1 subfamily.</text>
</comment>
<dbReference type="PANTHER" id="PTHR10681">
    <property type="entry name" value="THIOREDOXIN PEROXIDASE"/>
    <property type="match status" value="1"/>
</dbReference>
<dbReference type="EC" id="1.11.1.24" evidence="2"/>
<evidence type="ECO:0000256" key="5">
    <source>
        <dbReference type="ARBA" id="ARBA00023284"/>
    </source>
</evidence>
<dbReference type="GO" id="GO:0045321">
    <property type="term" value="P:leukocyte activation"/>
    <property type="evidence" value="ECO:0007669"/>
    <property type="project" value="TreeGrafter"/>
</dbReference>
<keyword evidence="7" id="KW-0812">Transmembrane</keyword>
<dbReference type="InterPro" id="IPR050217">
    <property type="entry name" value="Peroxiredoxin"/>
</dbReference>
<dbReference type="InterPro" id="IPR036249">
    <property type="entry name" value="Thioredoxin-like_sf"/>
</dbReference>
<accession>A0A8D0CDN2</accession>
<comment type="catalytic activity">
    <reaction evidence="6">
        <text>a hydroperoxide + [thioredoxin]-dithiol = an alcohol + [thioredoxin]-disulfide + H2O</text>
        <dbReference type="Rhea" id="RHEA:62620"/>
        <dbReference type="Rhea" id="RHEA-COMP:10698"/>
        <dbReference type="Rhea" id="RHEA-COMP:10700"/>
        <dbReference type="ChEBI" id="CHEBI:15377"/>
        <dbReference type="ChEBI" id="CHEBI:29950"/>
        <dbReference type="ChEBI" id="CHEBI:30879"/>
        <dbReference type="ChEBI" id="CHEBI:35924"/>
        <dbReference type="ChEBI" id="CHEBI:50058"/>
        <dbReference type="EC" id="1.11.1.24"/>
    </reaction>
</comment>
<dbReference type="Gene3D" id="3.40.30.10">
    <property type="entry name" value="Glutaredoxin"/>
    <property type="match status" value="1"/>
</dbReference>
<dbReference type="GO" id="GO:0008379">
    <property type="term" value="F:thioredoxin peroxidase activity"/>
    <property type="evidence" value="ECO:0007669"/>
    <property type="project" value="TreeGrafter"/>
</dbReference>
<name>A0A8D0CDN2_SALMN</name>
<dbReference type="Ensembl" id="ENSSMRT00000024392.1">
    <property type="protein sequence ID" value="ENSSMRP00000020819.1"/>
    <property type="gene ID" value="ENSSMRG00000016193.1"/>
</dbReference>
<dbReference type="GO" id="GO:0045454">
    <property type="term" value="P:cell redox homeostasis"/>
    <property type="evidence" value="ECO:0007669"/>
    <property type="project" value="TreeGrafter"/>
</dbReference>
<feature type="domain" description="Alkyl hydroperoxide reductase subunit C/ Thiol specific antioxidant" evidence="8">
    <location>
        <begin position="8"/>
        <end position="59"/>
    </location>
</feature>
<dbReference type="SUPFAM" id="SSF52833">
    <property type="entry name" value="Thioredoxin-like"/>
    <property type="match status" value="1"/>
</dbReference>
<dbReference type="GO" id="GO:0042744">
    <property type="term" value="P:hydrogen peroxide catabolic process"/>
    <property type="evidence" value="ECO:0007669"/>
    <property type="project" value="TreeGrafter"/>
</dbReference>
<evidence type="ECO:0000256" key="7">
    <source>
        <dbReference type="SAM" id="Phobius"/>
    </source>
</evidence>